<dbReference type="InterPro" id="IPR028082">
    <property type="entry name" value="Peripla_BP_I"/>
</dbReference>
<sequence length="150" mass="16924">MIIAYGSLCIFLDEKERKTFLDKYKDKPCVLVEERDHSGKATSIIADNYHGMYAVAEHLVRDHGYRRFTYLAGPHGNTDANERRQAVFDVMNAYKVSFDESRVAYGDFSSCVQQQVNPPLTTVLQNAFDMGYMAMIGAAELCKGKNVIPL</sequence>
<evidence type="ECO:0000313" key="2">
    <source>
        <dbReference type="Proteomes" id="UP000095645"/>
    </source>
</evidence>
<dbReference type="Gene3D" id="3.40.50.2300">
    <property type="match status" value="2"/>
</dbReference>
<evidence type="ECO:0000313" key="1">
    <source>
        <dbReference type="EMBL" id="CUO53232.1"/>
    </source>
</evidence>
<dbReference type="Proteomes" id="UP000095645">
    <property type="component" value="Unassembled WGS sequence"/>
</dbReference>
<dbReference type="PANTHER" id="PTHR30146">
    <property type="entry name" value="LACI-RELATED TRANSCRIPTIONAL REPRESSOR"/>
    <property type="match status" value="1"/>
</dbReference>
<reference evidence="1 2" key="1">
    <citation type="submission" date="2015-09" db="EMBL/GenBank/DDBJ databases">
        <authorList>
            <consortium name="Pathogen Informatics"/>
        </authorList>
    </citation>
    <scope>NUCLEOTIDE SEQUENCE [LARGE SCALE GENOMIC DNA]</scope>
    <source>
        <strain evidence="1 2">2789STDY5834861</strain>
    </source>
</reference>
<proteinExistence type="predicted"/>
<accession>A0A174FSH0</accession>
<dbReference type="EMBL" id="CYZP01000036">
    <property type="protein sequence ID" value="CUO53232.1"/>
    <property type="molecule type" value="Genomic_DNA"/>
</dbReference>
<dbReference type="SUPFAM" id="SSF53822">
    <property type="entry name" value="Periplasmic binding protein-like I"/>
    <property type="match status" value="1"/>
</dbReference>
<name>A0A174FSH0_9FIRM</name>
<dbReference type="RefSeq" id="WP_055058696.1">
    <property type="nucleotide sequence ID" value="NZ_CYZP01000036.1"/>
</dbReference>
<organism evidence="1 2">
    <name type="scientific">Blautia obeum</name>
    <dbReference type="NCBI Taxonomy" id="40520"/>
    <lineage>
        <taxon>Bacteria</taxon>
        <taxon>Bacillati</taxon>
        <taxon>Bacillota</taxon>
        <taxon>Clostridia</taxon>
        <taxon>Lachnospirales</taxon>
        <taxon>Lachnospiraceae</taxon>
        <taxon>Blautia</taxon>
    </lineage>
</organism>
<protein>
    <submittedName>
        <fullName evidence="1">DNA-binding transcriptional regulator CytR</fullName>
    </submittedName>
</protein>
<dbReference type="GO" id="GO:0000976">
    <property type="term" value="F:transcription cis-regulatory region binding"/>
    <property type="evidence" value="ECO:0007669"/>
    <property type="project" value="TreeGrafter"/>
</dbReference>
<keyword evidence="1" id="KW-0238">DNA-binding</keyword>
<dbReference type="PANTHER" id="PTHR30146:SF24">
    <property type="entry name" value="XYLOSE OPERON REGULATORY PROTEIN"/>
    <property type="match status" value="1"/>
</dbReference>
<gene>
    <name evidence="1" type="ORF">ERS852476_03149</name>
</gene>
<dbReference type="AlphaFoldDB" id="A0A174FSH0"/>
<dbReference type="GO" id="GO:0003700">
    <property type="term" value="F:DNA-binding transcription factor activity"/>
    <property type="evidence" value="ECO:0007669"/>
    <property type="project" value="TreeGrafter"/>
</dbReference>